<keyword evidence="2" id="KW-1185">Reference proteome</keyword>
<dbReference type="OrthoDB" id="5523653at2"/>
<organism evidence="1 2">
    <name type="scientific">Caulobacter henricii</name>
    <dbReference type="NCBI Taxonomy" id="69395"/>
    <lineage>
        <taxon>Bacteria</taxon>
        <taxon>Pseudomonadati</taxon>
        <taxon>Pseudomonadota</taxon>
        <taxon>Alphaproteobacteria</taxon>
        <taxon>Caulobacterales</taxon>
        <taxon>Caulobacteraceae</taxon>
        <taxon>Caulobacter</taxon>
    </lineage>
</organism>
<dbReference type="Gene3D" id="3.40.50.1820">
    <property type="entry name" value="alpha/beta hydrolase"/>
    <property type="match status" value="1"/>
</dbReference>
<dbReference type="KEGG" id="chq:AQ619_06035"/>
<name>A0A0N7JHB7_9CAUL</name>
<gene>
    <name evidence="1" type="ORF">AQ619_06035</name>
</gene>
<dbReference type="PANTHER" id="PTHR48098">
    <property type="entry name" value="ENTEROCHELIN ESTERASE-RELATED"/>
    <property type="match status" value="1"/>
</dbReference>
<proteinExistence type="predicted"/>
<sequence>MDRRHFLTLTAGGLLTAGASQARALSSGRLVEYPAFASKHVDARRVTVWLPEGYDASAEPFGVLYMHDGQNLFETTHAPFGEWGVDEVLSGMMARGEAPRTLVVGVWNTPKRYVEYGPAALVDAVPEPTRSVLKAQARAPLESDAYLAFLVEELKPFIDRTYRTRPSREHTSLMGSSMGGLISLYGGLTYPEIFGAVGCVSTHWPLGSGEGPGVSRDQWRTDVLSGLTTYLERALPKPSGTRFYFDYGDQNLDSNYAPYQARVDAIFAARGYRRGRDVESLAFPGADHNEPSWNRRLSIPLKFLLNAPAVSAAP</sequence>
<reference evidence="1 2" key="1">
    <citation type="submission" date="2015-10" db="EMBL/GenBank/DDBJ databases">
        <title>Conservation of the essential genome among Caulobacter and Brevundimonas species.</title>
        <authorList>
            <person name="Scott D."/>
            <person name="Ely B."/>
        </authorList>
    </citation>
    <scope>NUCLEOTIDE SEQUENCE [LARGE SCALE GENOMIC DNA]</scope>
    <source>
        <strain evidence="1 2">CB4</strain>
    </source>
</reference>
<evidence type="ECO:0008006" key="3">
    <source>
        <dbReference type="Google" id="ProtNLM"/>
    </source>
</evidence>
<accession>A0A0N7JHB7</accession>
<dbReference type="Proteomes" id="UP000056905">
    <property type="component" value="Chromosome"/>
</dbReference>
<dbReference type="AlphaFoldDB" id="A0A0N7JHB7"/>
<dbReference type="RefSeq" id="WP_062145467.1">
    <property type="nucleotide sequence ID" value="NZ_CP013002.1"/>
</dbReference>
<dbReference type="Pfam" id="PF00756">
    <property type="entry name" value="Esterase"/>
    <property type="match status" value="1"/>
</dbReference>
<evidence type="ECO:0000313" key="1">
    <source>
        <dbReference type="EMBL" id="ALL12946.1"/>
    </source>
</evidence>
<dbReference type="InterPro" id="IPR000801">
    <property type="entry name" value="Esterase-like"/>
</dbReference>
<evidence type="ECO:0000313" key="2">
    <source>
        <dbReference type="Proteomes" id="UP000056905"/>
    </source>
</evidence>
<dbReference type="InterPro" id="IPR050583">
    <property type="entry name" value="Mycobacterial_A85_antigen"/>
</dbReference>
<dbReference type="STRING" id="69395.AQ619_06035"/>
<protein>
    <recommendedName>
        <fullName evidence="3">Trehalose O-mycolyltransferase</fullName>
    </recommendedName>
</protein>
<dbReference type="PANTHER" id="PTHR48098:SF6">
    <property type="entry name" value="FERRI-BACILLIBACTIN ESTERASE BESA"/>
    <property type="match status" value="1"/>
</dbReference>
<dbReference type="SUPFAM" id="SSF53474">
    <property type="entry name" value="alpha/beta-Hydrolases"/>
    <property type="match status" value="1"/>
</dbReference>
<dbReference type="InterPro" id="IPR029058">
    <property type="entry name" value="AB_hydrolase_fold"/>
</dbReference>
<dbReference type="EMBL" id="CP013002">
    <property type="protein sequence ID" value="ALL12946.1"/>
    <property type="molecule type" value="Genomic_DNA"/>
</dbReference>